<reference evidence="2 3" key="1">
    <citation type="submission" date="2017-03" db="EMBL/GenBank/DDBJ databases">
        <title>Genomes of endolithic fungi from Antarctica.</title>
        <authorList>
            <person name="Coleine C."/>
            <person name="Masonjones S."/>
            <person name="Stajich J.E."/>
        </authorList>
    </citation>
    <scope>NUCLEOTIDE SEQUENCE [LARGE SCALE GENOMIC DNA]</scope>
    <source>
        <strain evidence="2 3">CCFEE 5187</strain>
    </source>
</reference>
<dbReference type="GO" id="GO:0001561">
    <property type="term" value="P:fatty acid alpha-oxidation"/>
    <property type="evidence" value="ECO:0007669"/>
    <property type="project" value="InterPro"/>
</dbReference>
<evidence type="ECO:0000313" key="2">
    <source>
        <dbReference type="EMBL" id="TKA61161.1"/>
    </source>
</evidence>
<dbReference type="InterPro" id="IPR047128">
    <property type="entry name" value="PhyH"/>
</dbReference>
<dbReference type="Gene3D" id="2.60.120.620">
    <property type="entry name" value="q2cbj1_9rhob like domain"/>
    <property type="match status" value="1"/>
</dbReference>
<keyword evidence="3" id="KW-1185">Reference proteome</keyword>
<proteinExistence type="predicted"/>
<dbReference type="Proteomes" id="UP000308768">
    <property type="component" value="Unassembled WGS sequence"/>
</dbReference>
<dbReference type="OrthoDB" id="187894at2759"/>
<organism evidence="2 3">
    <name type="scientific">Cryomyces minteri</name>
    <dbReference type="NCBI Taxonomy" id="331657"/>
    <lineage>
        <taxon>Eukaryota</taxon>
        <taxon>Fungi</taxon>
        <taxon>Dikarya</taxon>
        <taxon>Ascomycota</taxon>
        <taxon>Pezizomycotina</taxon>
        <taxon>Dothideomycetes</taxon>
        <taxon>Dothideomycetes incertae sedis</taxon>
        <taxon>Cryomyces</taxon>
    </lineage>
</organism>
<dbReference type="PANTHER" id="PTHR21308">
    <property type="entry name" value="PHYTANOYL-COA ALPHA-HYDROXYLASE"/>
    <property type="match status" value="1"/>
</dbReference>
<evidence type="ECO:0000313" key="3">
    <source>
        <dbReference type="Proteomes" id="UP000308768"/>
    </source>
</evidence>
<dbReference type="EMBL" id="NAJN01001795">
    <property type="protein sequence ID" value="TKA61161.1"/>
    <property type="molecule type" value="Genomic_DNA"/>
</dbReference>
<sequence length="403" mass="43054">MAPGAVDPQHSNHASGKMKVPTRLYSVSTPPSLSAFHELCSQTASPETYPLASSVQKNIPIYDASSLSLSSPAQTSALQDEWYDILLHGPGVFVLKNAYPDPWILHAANRAFSAIITREAASSKGDHFAAGGRNARVWNSFSKHCLADPASFLAYYSNPWLALVCAAYLGPAYRVTAQLNVVKPGGAAQVPHRDYHLGFQTAAAAAAYPRATHKASALLTLQGAVAHSDMPLASGPTRLLPFSQAFDEGFVAYRLPEFADYFAAHYVALPLSLGDAVFFSPALFHAAGANALPDFERSANLIQVSSAFGKTMETVEALPLVERTWEALREMYGREGMSREVSAFVAAVAEGYPFPTNLDMRPPAPGGMAPESEQQLLIRGLEGGWGVGEVVDALRAMKEASGA</sequence>
<protein>
    <recommendedName>
        <fullName evidence="4">Phytanoyl-CoA dioxygenase</fullName>
    </recommendedName>
</protein>
<evidence type="ECO:0000256" key="1">
    <source>
        <dbReference type="SAM" id="MobiDB-lite"/>
    </source>
</evidence>
<dbReference type="AlphaFoldDB" id="A0A4U0WER3"/>
<name>A0A4U0WER3_9PEZI</name>
<evidence type="ECO:0008006" key="4">
    <source>
        <dbReference type="Google" id="ProtNLM"/>
    </source>
</evidence>
<dbReference type="Pfam" id="PF05721">
    <property type="entry name" value="PhyH"/>
    <property type="match status" value="1"/>
</dbReference>
<dbReference type="STRING" id="331657.A0A4U0WER3"/>
<gene>
    <name evidence="2" type="ORF">B0A49_11915</name>
</gene>
<feature type="region of interest" description="Disordered" evidence="1">
    <location>
        <begin position="1"/>
        <end position="21"/>
    </location>
</feature>
<dbReference type="SUPFAM" id="SSF51197">
    <property type="entry name" value="Clavaminate synthase-like"/>
    <property type="match status" value="1"/>
</dbReference>
<dbReference type="PANTHER" id="PTHR21308:SF8">
    <property type="entry name" value="PHYTANOYL-COA DIOXYGENASE FAMILY PROTEIN (AFU_ORTHOLOGUE AFUA_2G09620)"/>
    <property type="match status" value="1"/>
</dbReference>
<accession>A0A4U0WER3</accession>
<comment type="caution">
    <text evidence="2">The sequence shown here is derived from an EMBL/GenBank/DDBJ whole genome shotgun (WGS) entry which is preliminary data.</text>
</comment>
<dbReference type="InterPro" id="IPR008775">
    <property type="entry name" value="Phytyl_CoA_dOase-like"/>
</dbReference>
<dbReference type="GO" id="GO:0048244">
    <property type="term" value="F:phytanoyl-CoA dioxygenase activity"/>
    <property type="evidence" value="ECO:0007669"/>
    <property type="project" value="InterPro"/>
</dbReference>